<dbReference type="InterPro" id="IPR021730">
    <property type="entry name" value="YdbH"/>
</dbReference>
<dbReference type="AlphaFoldDB" id="A0A411PLX8"/>
<name>A0A411PLX8_9GAMM</name>
<dbReference type="KEGG" id="smai:EXU30_18995"/>
<dbReference type="EMBL" id="CP036200">
    <property type="protein sequence ID" value="QBF84519.1"/>
    <property type="molecule type" value="Genomic_DNA"/>
</dbReference>
<accession>A0A411PLX8</accession>
<reference evidence="1 2" key="1">
    <citation type="submission" date="2019-02" db="EMBL/GenBank/DDBJ databases">
        <title>Shewanella sp. D4-2 isolated from Dokdo Island.</title>
        <authorList>
            <person name="Baek K."/>
        </authorList>
    </citation>
    <scope>NUCLEOTIDE SEQUENCE [LARGE SCALE GENOMIC DNA]</scope>
    <source>
        <strain evidence="1 2">D4-2</strain>
    </source>
</reference>
<evidence type="ECO:0000313" key="1">
    <source>
        <dbReference type="EMBL" id="QBF84519.1"/>
    </source>
</evidence>
<proteinExistence type="predicted"/>
<dbReference type="RefSeq" id="WP_130602711.1">
    <property type="nucleotide sequence ID" value="NZ_CP036200.1"/>
</dbReference>
<sequence>MFRRLFLLFSLILVALLAAYFWIQQPLHEPQSGSVSVDYTPQQTLSVRVINRILAPYNIRVLNLDTESINLNQLHIPRLVLQFQHNYIAVEELNIRLNQGLSMLLSASFELDKIQSISAKRIYVHVNDPSIKQKAEQQNVSDVSKQNTDYAFDLTQLEKLPALSIDELSLNFAKISDSQHNQPFNIALTNLHSDEHQLAATASINHHQLISLTARHSLSDSAGNRQNSISASYHLEVSQTIAALEQLQRYLLDYAKAKLAQGYEVNRIYESILEALIPLHQMSQMRASLHGTLQGQALLNPQSGLVNTKHTLDNASISFNDNVWLKPHTSMQLMSEHQINMLRPLVIQGISPKHSFSLAPFELEPNNELLIANQGFWKLLALPHEVKTYLHATLKQLPDAKFAGHTPLKFEFNHDTANLYLQQDKASLSLCNDDESLRLVLKSLTFNSLTSNSLAMSQGNETDMSANFSLTGSLKRLAPNTDSHTYPLSDLLSQALQSSHLSINQPEFNIDGSLRLNHSQNIELALDPGSEIKLSAATFNSEVLSGVIGATKFTVIDPASLRFKGSLAESDIDFGNWLLDINSLSIARDTSLSEISYYKVDNIALSQTSPRAGIKLEEDQTTLSSQLSWQFTGLALDRKARSGKNYRLIALDKLSIAQGINLTRGLWSTHESWQLGALKPQSKHWVNLNKNPTFAGQWQLDSSAIDTIDSLRLNTLAQPYELTGDYGIKANFALTQYPHQNSFELKLQQHVNQVSALVSDNRINNGQLQLDCQFDWVSSTQMQSNTQSQLHCPKALLSVKQLHSSLKFENVQIGADILLNRDSQTEPNNWLQRLTGLSQSDVKLSARGKVLDGRFIIPQAVIKLHDESNGYILVQGVSADALLKQQPISNLNISGIFDGVLPAKLDKGKLTISGGNLAARQPGGLIELQQNEAITELVRTQPQLETAVQALAHLNYHHLAGTFDMQDTGDAKLSVSVQGKAKNYSRPVHLNYQHQENLYSLYQSLQIPYLLEQQIETNLTSSAANIER</sequence>
<evidence type="ECO:0000313" key="2">
    <source>
        <dbReference type="Proteomes" id="UP000291106"/>
    </source>
</evidence>
<dbReference type="Proteomes" id="UP000291106">
    <property type="component" value="Chromosome"/>
</dbReference>
<keyword evidence="2" id="KW-1185">Reference proteome</keyword>
<dbReference type="OrthoDB" id="5596796at2"/>
<organism evidence="1 2">
    <name type="scientific">Shewanella maritima</name>
    <dbReference type="NCBI Taxonomy" id="2520507"/>
    <lineage>
        <taxon>Bacteria</taxon>
        <taxon>Pseudomonadati</taxon>
        <taxon>Pseudomonadota</taxon>
        <taxon>Gammaproteobacteria</taxon>
        <taxon>Alteromonadales</taxon>
        <taxon>Shewanellaceae</taxon>
        <taxon>Shewanella</taxon>
    </lineage>
</organism>
<dbReference type="Pfam" id="PF11739">
    <property type="entry name" value="YdbH-like"/>
    <property type="match status" value="1"/>
</dbReference>
<protein>
    <submittedName>
        <fullName evidence="1">Uncharacterized protein</fullName>
    </submittedName>
</protein>
<gene>
    <name evidence="1" type="ORF">EXU30_18995</name>
</gene>